<dbReference type="InterPro" id="IPR006641">
    <property type="entry name" value="YqgF/RNaseH-like_dom"/>
</dbReference>
<accession>A0A4R5MP70</accession>
<dbReference type="InterPro" id="IPR050437">
    <property type="entry name" value="Ribos_protein_bS1-like"/>
</dbReference>
<dbReference type="Gene3D" id="3.30.420.140">
    <property type="entry name" value="YqgF/RNase H-like domain"/>
    <property type="match status" value="1"/>
</dbReference>
<feature type="region of interest" description="Disordered" evidence="1">
    <location>
        <begin position="705"/>
        <end position="763"/>
    </location>
</feature>
<dbReference type="FunFam" id="1.10.150.310:FF:000001">
    <property type="entry name" value="RNA-binding transcriptional accessory protein"/>
    <property type="match status" value="1"/>
</dbReference>
<dbReference type="Pfam" id="PF17674">
    <property type="entry name" value="HHH_9"/>
    <property type="match status" value="1"/>
</dbReference>
<evidence type="ECO:0000259" key="2">
    <source>
        <dbReference type="PROSITE" id="PS50126"/>
    </source>
</evidence>
<evidence type="ECO:0000256" key="1">
    <source>
        <dbReference type="SAM" id="MobiDB-lite"/>
    </source>
</evidence>
<dbReference type="InterPro" id="IPR044146">
    <property type="entry name" value="S1_Tex"/>
</dbReference>
<proteinExistence type="predicted"/>
<dbReference type="GO" id="GO:0005737">
    <property type="term" value="C:cytoplasm"/>
    <property type="evidence" value="ECO:0007669"/>
    <property type="project" value="UniProtKB-ARBA"/>
</dbReference>
<dbReference type="InterPro" id="IPR010994">
    <property type="entry name" value="RuvA_2-like"/>
</dbReference>
<dbReference type="Pfam" id="PF09371">
    <property type="entry name" value="Tex_N"/>
    <property type="match status" value="1"/>
</dbReference>
<dbReference type="GO" id="GO:0006412">
    <property type="term" value="P:translation"/>
    <property type="evidence" value="ECO:0007669"/>
    <property type="project" value="TreeGrafter"/>
</dbReference>
<dbReference type="Gene3D" id="1.10.10.650">
    <property type="entry name" value="RuvA domain 2-like"/>
    <property type="match status" value="1"/>
</dbReference>
<dbReference type="AlphaFoldDB" id="A0A4R5MP70"/>
<dbReference type="InterPro" id="IPR012337">
    <property type="entry name" value="RNaseH-like_sf"/>
</dbReference>
<dbReference type="OrthoDB" id="9804714at2"/>
<dbReference type="PANTHER" id="PTHR10724">
    <property type="entry name" value="30S RIBOSOMAL PROTEIN S1"/>
    <property type="match status" value="1"/>
</dbReference>
<dbReference type="Gene3D" id="2.40.50.140">
    <property type="entry name" value="Nucleic acid-binding proteins"/>
    <property type="match status" value="1"/>
</dbReference>
<evidence type="ECO:0000313" key="3">
    <source>
        <dbReference type="EMBL" id="TDG37125.1"/>
    </source>
</evidence>
<dbReference type="SMART" id="SM00316">
    <property type="entry name" value="S1"/>
    <property type="match status" value="1"/>
</dbReference>
<evidence type="ECO:0000313" key="4">
    <source>
        <dbReference type="Proteomes" id="UP000295668"/>
    </source>
</evidence>
<dbReference type="SUPFAM" id="SSF53098">
    <property type="entry name" value="Ribonuclease H-like"/>
    <property type="match status" value="1"/>
</dbReference>
<reference evidence="3 4" key="1">
    <citation type="submission" date="2019-02" db="EMBL/GenBank/DDBJ databases">
        <title>Pedobacter sp. nov., a novel speices isolated from soil of pinguins habitat in Antarcitica.</title>
        <authorList>
            <person name="He R.-H."/>
        </authorList>
    </citation>
    <scope>NUCLEOTIDE SEQUENCE [LARGE SCALE GENOMIC DNA]</scope>
    <source>
        <strain evidence="3 4">E01020</strain>
    </source>
</reference>
<sequence>MLAHHKTIATELNVAEKQVTATVTLLDEGATVPFISRYRKEVTGSLDEVQVAAIRDRVLQLRDLDKRREAILKSMTELGKLNPELEKKITEAETISLLEDIYLPYKPKRKTRASMAKEKGLEPLALQIFDQNSFDLDAEADKFIDAEKGVNTLEEALSGARDIIAEMISENAEARTKMRTFFQEKAVFKSEVIKGKEEEGIKYKDYFEWNEPVKTAASHRVLAMRRGEKELILRLDALPPAEDAIVILENQFILSSNSASKQVQQALEDGYKRLLEPAMETELRVLTKQKADVEAIRVFAENARQLLLSAPMGQKNVLAIDPGFRTGCKVVCLDKQGQLLENTAIYPHTGQGNVKNAGFTIEQLCEKHEIEAIAIGNGTAGRETETFIRGLNLPNVTIVMVNESGASIYSASDVAREEFPTQDITVRGAVSIGRRLMDPLAELVKIDPKSIGVGQYQHDVDQNKLQTSLDDTVMSAVNAVGVELNTASKQILAYVSGLGPTLAQNIIDYRNTNGAFKNRESLKKVPRLGDKAYEQAAGFLRIRNAENVLDTSGVHPERYAVVNKMAKDLGTTVSALMKDTQLQKQIKPHQYVTAEIGLPTLNDILKELAKPGRDPREQFESFSFTDGVNEIADLRTGMKLPGIVTNITNFGAFVDIGVHQDGLVHTSQLANRFVANPNDIVKVQQRVEVTVMEIDVARKRISLSMKSEGGPKDGKSVSREVKEQKPKQNVVGAKNKEQGTKGFNAHAQPRPQPKNADGDLQEKLAKLKGIFK</sequence>
<dbReference type="RefSeq" id="WP_133261217.1">
    <property type="nucleotide sequence ID" value="NZ_SJCY01000002.1"/>
</dbReference>
<dbReference type="CDD" id="cd05685">
    <property type="entry name" value="S1_Tex"/>
    <property type="match status" value="1"/>
</dbReference>
<dbReference type="FunFam" id="1.10.10.650:FF:000001">
    <property type="entry name" value="S1 RNA-binding domain 1"/>
    <property type="match status" value="1"/>
</dbReference>
<dbReference type="PROSITE" id="PS50126">
    <property type="entry name" value="S1"/>
    <property type="match status" value="1"/>
</dbReference>
<dbReference type="InterPro" id="IPR037027">
    <property type="entry name" value="YqgF/RNaseH-like_dom_sf"/>
</dbReference>
<dbReference type="Pfam" id="PF00575">
    <property type="entry name" value="S1"/>
    <property type="match status" value="1"/>
</dbReference>
<dbReference type="SUPFAM" id="SSF47781">
    <property type="entry name" value="RuvA domain 2-like"/>
    <property type="match status" value="2"/>
</dbReference>
<dbReference type="Gene3D" id="1.10.3500.10">
    <property type="entry name" value="Tex N-terminal region-like"/>
    <property type="match status" value="1"/>
</dbReference>
<dbReference type="EMBL" id="SJCY01000002">
    <property type="protein sequence ID" value="TDG37125.1"/>
    <property type="molecule type" value="Genomic_DNA"/>
</dbReference>
<dbReference type="GO" id="GO:0006139">
    <property type="term" value="P:nucleobase-containing compound metabolic process"/>
    <property type="evidence" value="ECO:0007669"/>
    <property type="project" value="InterPro"/>
</dbReference>
<dbReference type="PANTHER" id="PTHR10724:SF10">
    <property type="entry name" value="S1 RNA-BINDING DOMAIN-CONTAINING PROTEIN 1"/>
    <property type="match status" value="1"/>
</dbReference>
<dbReference type="InterPro" id="IPR018974">
    <property type="entry name" value="Tex-like_N"/>
</dbReference>
<dbReference type="SMART" id="SM00732">
    <property type="entry name" value="YqgFc"/>
    <property type="match status" value="1"/>
</dbReference>
<dbReference type="Gene3D" id="1.10.150.310">
    <property type="entry name" value="Tex RuvX-like domain-like"/>
    <property type="match status" value="1"/>
</dbReference>
<dbReference type="GO" id="GO:0003729">
    <property type="term" value="F:mRNA binding"/>
    <property type="evidence" value="ECO:0007669"/>
    <property type="project" value="TreeGrafter"/>
</dbReference>
<dbReference type="SUPFAM" id="SSF50249">
    <property type="entry name" value="Nucleic acid-binding proteins"/>
    <property type="match status" value="1"/>
</dbReference>
<dbReference type="InterPro" id="IPR003029">
    <property type="entry name" value="S1_domain"/>
</dbReference>
<keyword evidence="4" id="KW-1185">Reference proteome</keyword>
<dbReference type="Pfam" id="PF12836">
    <property type="entry name" value="HHH_3"/>
    <property type="match status" value="1"/>
</dbReference>
<feature type="compositionally biased region" description="Basic and acidic residues" evidence="1">
    <location>
        <begin position="709"/>
        <end position="726"/>
    </location>
</feature>
<feature type="domain" description="S1 motif" evidence="2">
    <location>
        <begin position="637"/>
        <end position="706"/>
    </location>
</feature>
<gene>
    <name evidence="3" type="ORF">EZJ43_03120</name>
</gene>
<dbReference type="GO" id="GO:0003735">
    <property type="term" value="F:structural constituent of ribosome"/>
    <property type="evidence" value="ECO:0007669"/>
    <property type="project" value="TreeGrafter"/>
</dbReference>
<dbReference type="Proteomes" id="UP000295668">
    <property type="component" value="Unassembled WGS sequence"/>
</dbReference>
<dbReference type="SUPFAM" id="SSF158832">
    <property type="entry name" value="Tex N-terminal region-like"/>
    <property type="match status" value="1"/>
</dbReference>
<protein>
    <submittedName>
        <fullName evidence="3">RNA-binding transcriptional accessory protein</fullName>
    </submittedName>
</protein>
<dbReference type="InterPro" id="IPR041692">
    <property type="entry name" value="HHH_9"/>
</dbReference>
<dbReference type="Pfam" id="PF16921">
    <property type="entry name" value="Tex_YqgF"/>
    <property type="match status" value="1"/>
</dbReference>
<comment type="caution">
    <text evidence="3">The sequence shown here is derived from an EMBL/GenBank/DDBJ whole genome shotgun (WGS) entry which is preliminary data.</text>
</comment>
<dbReference type="FunFam" id="3.30.420.140:FF:000001">
    <property type="entry name" value="RNA-binding transcriptional accessory protein"/>
    <property type="match status" value="1"/>
</dbReference>
<dbReference type="InterPro" id="IPR012340">
    <property type="entry name" value="NA-bd_OB-fold"/>
</dbReference>
<organism evidence="3 4">
    <name type="scientific">Pedobacter changchengzhani</name>
    <dbReference type="NCBI Taxonomy" id="2529274"/>
    <lineage>
        <taxon>Bacteria</taxon>
        <taxon>Pseudomonadati</taxon>
        <taxon>Bacteroidota</taxon>
        <taxon>Sphingobacteriia</taxon>
        <taxon>Sphingobacteriales</taxon>
        <taxon>Sphingobacteriaceae</taxon>
        <taxon>Pedobacter</taxon>
    </lineage>
</organism>
<dbReference type="InterPro" id="IPR055179">
    <property type="entry name" value="Tex-like_central_region"/>
</dbReference>
<dbReference type="InterPro" id="IPR032639">
    <property type="entry name" value="Tex_YqgF"/>
</dbReference>
<dbReference type="InterPro" id="IPR023323">
    <property type="entry name" value="Tex-like_dom_sf"/>
</dbReference>
<name>A0A4R5MP70_9SPHI</name>
<dbReference type="FunFam" id="2.40.50.140:FF:000051">
    <property type="entry name" value="RNA-binding transcriptional accessory protein"/>
    <property type="match status" value="1"/>
</dbReference>
<dbReference type="InterPro" id="IPR023319">
    <property type="entry name" value="Tex-like_HTH_dom_sf"/>
</dbReference>
<dbReference type="Pfam" id="PF22706">
    <property type="entry name" value="Tex_central_region"/>
    <property type="match status" value="1"/>
</dbReference>